<gene>
    <name evidence="2" type="ORF">BO80DRAFT_472994</name>
</gene>
<feature type="chain" id="PRO_5017272574" evidence="1">
    <location>
        <begin position="20"/>
        <end position="137"/>
    </location>
</feature>
<dbReference type="Proteomes" id="UP000249402">
    <property type="component" value="Unassembled WGS sequence"/>
</dbReference>
<name>A0A395H237_9EURO</name>
<keyword evidence="3" id="KW-1185">Reference proteome</keyword>
<dbReference type="VEuPathDB" id="FungiDB:BO80DRAFT_472994"/>
<keyword evidence="1" id="KW-0732">Signal</keyword>
<accession>A0A395H237</accession>
<organism evidence="2 3">
    <name type="scientific">Aspergillus ibericus CBS 121593</name>
    <dbReference type="NCBI Taxonomy" id="1448316"/>
    <lineage>
        <taxon>Eukaryota</taxon>
        <taxon>Fungi</taxon>
        <taxon>Dikarya</taxon>
        <taxon>Ascomycota</taxon>
        <taxon>Pezizomycotina</taxon>
        <taxon>Eurotiomycetes</taxon>
        <taxon>Eurotiomycetidae</taxon>
        <taxon>Eurotiales</taxon>
        <taxon>Aspergillaceae</taxon>
        <taxon>Aspergillus</taxon>
        <taxon>Aspergillus subgen. Circumdati</taxon>
    </lineage>
</organism>
<sequence>MHLKHLLLFTPLYLPFTLATTTTPNTIAPRAPQSTSGSLLDDLPTIVDGIKELLSTDTVNKLETIVNGGATLLGGDTPKNLQKLLSGDNIDKLQSIIDNANTLLSGTFVNQTGELIGEAAPLVSDFSAILTAVLKTA</sequence>
<dbReference type="OrthoDB" id="3438016at2759"/>
<dbReference type="AlphaFoldDB" id="A0A395H237"/>
<reference evidence="2 3" key="1">
    <citation type="submission" date="2018-02" db="EMBL/GenBank/DDBJ databases">
        <title>The genomes of Aspergillus section Nigri reveals drivers in fungal speciation.</title>
        <authorList>
            <consortium name="DOE Joint Genome Institute"/>
            <person name="Vesth T.C."/>
            <person name="Nybo J."/>
            <person name="Theobald S."/>
            <person name="Brandl J."/>
            <person name="Frisvad J.C."/>
            <person name="Nielsen K.F."/>
            <person name="Lyhne E.K."/>
            <person name="Kogle M.E."/>
            <person name="Kuo A."/>
            <person name="Riley R."/>
            <person name="Clum A."/>
            <person name="Nolan M."/>
            <person name="Lipzen A."/>
            <person name="Salamov A."/>
            <person name="Henrissat B."/>
            <person name="Wiebenga A."/>
            <person name="De vries R.P."/>
            <person name="Grigoriev I.V."/>
            <person name="Mortensen U.H."/>
            <person name="Andersen M.R."/>
            <person name="Baker S.E."/>
        </authorList>
    </citation>
    <scope>NUCLEOTIDE SEQUENCE [LARGE SCALE GENOMIC DNA]</scope>
    <source>
        <strain evidence="2 3">CBS 121593</strain>
    </source>
</reference>
<dbReference type="RefSeq" id="XP_025576163.1">
    <property type="nucleotide sequence ID" value="XM_025723157.1"/>
</dbReference>
<feature type="signal peptide" evidence="1">
    <location>
        <begin position="1"/>
        <end position="19"/>
    </location>
</feature>
<evidence type="ECO:0000256" key="1">
    <source>
        <dbReference type="SAM" id="SignalP"/>
    </source>
</evidence>
<evidence type="ECO:0000313" key="3">
    <source>
        <dbReference type="Proteomes" id="UP000249402"/>
    </source>
</evidence>
<protein>
    <submittedName>
        <fullName evidence="2">Uncharacterized protein</fullName>
    </submittedName>
</protein>
<evidence type="ECO:0000313" key="2">
    <source>
        <dbReference type="EMBL" id="RAL01836.1"/>
    </source>
</evidence>
<proteinExistence type="predicted"/>
<dbReference type="EMBL" id="KZ824433">
    <property type="protein sequence ID" value="RAL01836.1"/>
    <property type="molecule type" value="Genomic_DNA"/>
</dbReference>
<dbReference type="GeneID" id="37228022"/>